<dbReference type="InterPro" id="IPR036412">
    <property type="entry name" value="HAD-like_sf"/>
</dbReference>
<evidence type="ECO:0000313" key="2">
    <source>
        <dbReference type="Proteomes" id="UP000051733"/>
    </source>
</evidence>
<dbReference type="STRING" id="1423813.FC26_GL000739"/>
<sequence>MDYPILLFDIDNTLLDTHANEKNALIKLCAQRQFPLTAAGIDYYHALNERLWNQFERQEITRQTLLDHRFQLFFAHFGVAVDGPATQDQFGTFFHREFQLVPHAEVLLKQLAAHHQLCIISNGTKAKQTAQMHGANLDHYFEHVFLSEDLGYRKPDPRFFDDIRQTLPNATDRQMLVIGDSLTADIAGANQSHLDSVWFNPTRLPNQTAYVPTYEIQDLLEITTLLQ</sequence>
<dbReference type="InterPro" id="IPR052550">
    <property type="entry name" value="Pyrimidine_5'-ntase_YjjG"/>
</dbReference>
<dbReference type="EMBL" id="AYYY01000010">
    <property type="protein sequence ID" value="KRM62181.1"/>
    <property type="molecule type" value="Genomic_DNA"/>
</dbReference>
<organism evidence="1 2">
    <name type="scientific">Paucilactobacillus vaccinostercus DSM 20634</name>
    <dbReference type="NCBI Taxonomy" id="1423813"/>
    <lineage>
        <taxon>Bacteria</taxon>
        <taxon>Bacillati</taxon>
        <taxon>Bacillota</taxon>
        <taxon>Bacilli</taxon>
        <taxon>Lactobacillales</taxon>
        <taxon>Lactobacillaceae</taxon>
        <taxon>Paucilactobacillus</taxon>
    </lineage>
</organism>
<dbReference type="Proteomes" id="UP000051733">
    <property type="component" value="Unassembled WGS sequence"/>
</dbReference>
<dbReference type="AlphaFoldDB" id="A0A0R2A6A3"/>
<dbReference type="OrthoDB" id="9802350at2"/>
<dbReference type="SFLD" id="SFLDS00003">
    <property type="entry name" value="Haloacid_Dehalogenase"/>
    <property type="match status" value="1"/>
</dbReference>
<evidence type="ECO:0000313" key="1">
    <source>
        <dbReference type="EMBL" id="KRM62181.1"/>
    </source>
</evidence>
<dbReference type="Gene3D" id="3.40.50.1000">
    <property type="entry name" value="HAD superfamily/HAD-like"/>
    <property type="match status" value="1"/>
</dbReference>
<dbReference type="InterPro" id="IPR023198">
    <property type="entry name" value="PGP-like_dom2"/>
</dbReference>
<dbReference type="InterPro" id="IPR023214">
    <property type="entry name" value="HAD_sf"/>
</dbReference>
<dbReference type="Gene3D" id="1.10.150.240">
    <property type="entry name" value="Putative phosphatase, domain 2"/>
    <property type="match status" value="1"/>
</dbReference>
<dbReference type="SFLD" id="SFLDG01129">
    <property type="entry name" value="C1.5:_HAD__Beta-PGM__Phosphata"/>
    <property type="match status" value="1"/>
</dbReference>
<dbReference type="SUPFAM" id="SSF56784">
    <property type="entry name" value="HAD-like"/>
    <property type="match status" value="1"/>
</dbReference>
<keyword evidence="1" id="KW-0378">Hydrolase</keyword>
<dbReference type="NCBIfam" id="TIGR02254">
    <property type="entry name" value="YjjG_YfnB"/>
    <property type="match status" value="1"/>
</dbReference>
<dbReference type="PATRIC" id="fig|1423813.3.peg.752"/>
<dbReference type="InterPro" id="IPR006439">
    <property type="entry name" value="HAD-SF_hydro_IA"/>
</dbReference>
<reference evidence="1 2" key="1">
    <citation type="journal article" date="2015" name="Genome Announc.">
        <title>Expanding the biotechnology potential of lactobacilli through comparative genomics of 213 strains and associated genera.</title>
        <authorList>
            <person name="Sun Z."/>
            <person name="Harris H.M."/>
            <person name="McCann A."/>
            <person name="Guo C."/>
            <person name="Argimon S."/>
            <person name="Zhang W."/>
            <person name="Yang X."/>
            <person name="Jeffery I.B."/>
            <person name="Cooney J.C."/>
            <person name="Kagawa T.F."/>
            <person name="Liu W."/>
            <person name="Song Y."/>
            <person name="Salvetti E."/>
            <person name="Wrobel A."/>
            <person name="Rasinkangas P."/>
            <person name="Parkhill J."/>
            <person name="Rea M.C."/>
            <person name="O'Sullivan O."/>
            <person name="Ritari J."/>
            <person name="Douillard F.P."/>
            <person name="Paul Ross R."/>
            <person name="Yang R."/>
            <person name="Briner A.E."/>
            <person name="Felis G.E."/>
            <person name="de Vos W.M."/>
            <person name="Barrangou R."/>
            <person name="Klaenhammer T.R."/>
            <person name="Caufield P.W."/>
            <person name="Cui Y."/>
            <person name="Zhang H."/>
            <person name="O'Toole P.W."/>
        </authorList>
    </citation>
    <scope>NUCLEOTIDE SEQUENCE [LARGE SCALE GENOMIC DNA]</scope>
    <source>
        <strain evidence="1 2">DSM 20634</strain>
    </source>
</reference>
<dbReference type="NCBIfam" id="TIGR01549">
    <property type="entry name" value="HAD-SF-IA-v1"/>
    <property type="match status" value="1"/>
</dbReference>
<dbReference type="GO" id="GO:0008253">
    <property type="term" value="F:5'-nucleotidase activity"/>
    <property type="evidence" value="ECO:0007669"/>
    <property type="project" value="InterPro"/>
</dbReference>
<dbReference type="InterPro" id="IPR011951">
    <property type="entry name" value="HAD-SF_hydro_IA_YjjG/PynA"/>
</dbReference>
<dbReference type="RefSeq" id="WP_057777713.1">
    <property type="nucleotide sequence ID" value="NZ_AYYY01000010.1"/>
</dbReference>
<dbReference type="Pfam" id="PF00702">
    <property type="entry name" value="Hydrolase"/>
    <property type="match status" value="1"/>
</dbReference>
<gene>
    <name evidence="1" type="ORF">FC26_GL000739</name>
</gene>
<keyword evidence="2" id="KW-1185">Reference proteome</keyword>
<dbReference type="PANTHER" id="PTHR47478">
    <property type="match status" value="1"/>
</dbReference>
<dbReference type="PANTHER" id="PTHR47478:SF1">
    <property type="entry name" value="PYRIMIDINE 5'-NUCLEOTIDASE YJJG"/>
    <property type="match status" value="1"/>
</dbReference>
<name>A0A0R2A6A3_9LACO</name>
<accession>A0A0R2A6A3</accession>
<protein>
    <submittedName>
        <fullName evidence="1">HAD superfamily hydrolase</fullName>
    </submittedName>
</protein>
<proteinExistence type="predicted"/>
<comment type="caution">
    <text evidence="1">The sequence shown here is derived from an EMBL/GenBank/DDBJ whole genome shotgun (WGS) entry which is preliminary data.</text>
</comment>